<accession>A0A0M0BPD6</accession>
<dbReference type="InterPro" id="IPR001347">
    <property type="entry name" value="SIS_dom"/>
</dbReference>
<dbReference type="InterPro" id="IPR046348">
    <property type="entry name" value="SIS_dom_sf"/>
</dbReference>
<sequence length="402" mass="44297">MSLTGSIDSTVDISVGVIKITENISGVEYVERINDNLLKLKEKSLLPLYEDLKAADCIVCGGSGRSLHSLNIAMSQIAMMKEPKVVITREDVGFPGRGMLDAASKLEKRHKKIVLLINSGSGESDDPMHLAEELEKYLLETGSKKFTMGLITSNPNSSLSKIVKNYGHVVTVEGREKKQLPSSEPYSETGIMGDLFELGSLFLLQMITEAISENSSVGKVLDLITEEAPFLRTITENAIHSEATEAALNILERRSDVFLGGRGTAEEVAKMTAVRLFHIKKFLGDNVYIARGVNTPHPRAGDLEILISYSGRTKPVVGWCNRFRGLGGTVYSIIGREGTGLDINSDMKILLEEAVEYGKPRRFYMRAAYVLSCLPILLTAKLNVKGLSLPEYILNWYHNIIE</sequence>
<dbReference type="AlphaFoldDB" id="A0A0M0BPD6"/>
<dbReference type="GO" id="GO:0097367">
    <property type="term" value="F:carbohydrate derivative binding"/>
    <property type="evidence" value="ECO:0007669"/>
    <property type="project" value="InterPro"/>
</dbReference>
<name>A0A0M0BPD6_9ARCH</name>
<proteinExistence type="predicted"/>
<dbReference type="EMBL" id="LFWU01000132">
    <property type="protein sequence ID" value="KON30151.1"/>
    <property type="molecule type" value="Genomic_DNA"/>
</dbReference>
<evidence type="ECO:0000259" key="1">
    <source>
        <dbReference type="PROSITE" id="PS51464"/>
    </source>
</evidence>
<comment type="caution">
    <text evidence="2">The sequence shown here is derived from an EMBL/GenBank/DDBJ whole genome shotgun (WGS) entry which is preliminary data.</text>
</comment>
<organism evidence="2 3">
    <name type="scientific">miscellaneous Crenarchaeota group-1 archaeon SG8-32-1</name>
    <dbReference type="NCBI Taxonomy" id="1685124"/>
    <lineage>
        <taxon>Archaea</taxon>
        <taxon>Candidatus Bathyarchaeota</taxon>
        <taxon>MCG-1</taxon>
    </lineage>
</organism>
<protein>
    <recommendedName>
        <fullName evidence="1">SIS domain-containing protein</fullName>
    </recommendedName>
</protein>
<dbReference type="PROSITE" id="PS51464">
    <property type="entry name" value="SIS"/>
    <property type="match status" value="1"/>
</dbReference>
<feature type="domain" description="SIS" evidence="1">
    <location>
        <begin position="247"/>
        <end position="387"/>
    </location>
</feature>
<dbReference type="GO" id="GO:1901135">
    <property type="term" value="P:carbohydrate derivative metabolic process"/>
    <property type="evidence" value="ECO:0007669"/>
    <property type="project" value="InterPro"/>
</dbReference>
<gene>
    <name evidence="2" type="ORF">AC477_05195</name>
</gene>
<dbReference type="Gene3D" id="3.40.50.10490">
    <property type="entry name" value="Glucose-6-phosphate isomerase like protein, domain 1"/>
    <property type="match status" value="2"/>
</dbReference>
<dbReference type="SUPFAM" id="SSF53697">
    <property type="entry name" value="SIS domain"/>
    <property type="match status" value="2"/>
</dbReference>
<dbReference type="Proteomes" id="UP000037237">
    <property type="component" value="Unassembled WGS sequence"/>
</dbReference>
<reference evidence="2 3" key="1">
    <citation type="submission" date="2015-06" db="EMBL/GenBank/DDBJ databases">
        <title>New insights into the roles of widespread benthic archaea in carbon and nitrogen cycling.</title>
        <authorList>
            <person name="Lazar C.S."/>
            <person name="Baker B.J."/>
            <person name="Seitz K.W."/>
            <person name="Hyde A.S."/>
            <person name="Dick G.J."/>
            <person name="Hinrichs K.-U."/>
            <person name="Teske A.P."/>
        </authorList>
    </citation>
    <scope>NUCLEOTIDE SEQUENCE [LARGE SCALE GENOMIC DNA]</scope>
    <source>
        <strain evidence="2">SG8-32-1</strain>
    </source>
</reference>
<evidence type="ECO:0000313" key="3">
    <source>
        <dbReference type="Proteomes" id="UP000037237"/>
    </source>
</evidence>
<evidence type="ECO:0000313" key="2">
    <source>
        <dbReference type="EMBL" id="KON30151.1"/>
    </source>
</evidence>